<name>A0A8B8FKJ1_9HEMI</name>
<protein>
    <submittedName>
        <fullName evidence="11">Facilitated trehalose transporter Tret1-like</fullName>
    </submittedName>
</protein>
<feature type="transmembrane region" description="Helical" evidence="8">
    <location>
        <begin position="139"/>
        <end position="160"/>
    </location>
</feature>
<evidence type="ECO:0000256" key="7">
    <source>
        <dbReference type="ARBA" id="ARBA00023136"/>
    </source>
</evidence>
<feature type="transmembrane region" description="Helical" evidence="8">
    <location>
        <begin position="347"/>
        <end position="373"/>
    </location>
</feature>
<feature type="transmembrane region" description="Helical" evidence="8">
    <location>
        <begin position="166"/>
        <end position="184"/>
    </location>
</feature>
<keyword evidence="10" id="KW-1185">Reference proteome</keyword>
<dbReference type="SUPFAM" id="SSF103473">
    <property type="entry name" value="MFS general substrate transporter"/>
    <property type="match status" value="1"/>
</dbReference>
<dbReference type="AlphaFoldDB" id="A0A8B8FKJ1"/>
<dbReference type="InterPro" id="IPR005829">
    <property type="entry name" value="Sugar_transporter_CS"/>
</dbReference>
<feature type="transmembrane region" description="Helical" evidence="8">
    <location>
        <begin position="80"/>
        <end position="99"/>
    </location>
</feature>
<dbReference type="PROSITE" id="PS00216">
    <property type="entry name" value="SUGAR_TRANSPORT_1"/>
    <property type="match status" value="1"/>
</dbReference>
<keyword evidence="2" id="KW-0813">Transport</keyword>
<feature type="transmembrane region" description="Helical" evidence="8">
    <location>
        <begin position="250"/>
        <end position="268"/>
    </location>
</feature>
<evidence type="ECO:0000259" key="9">
    <source>
        <dbReference type="PROSITE" id="PS50850"/>
    </source>
</evidence>
<feature type="transmembrane region" description="Helical" evidence="8">
    <location>
        <begin position="53"/>
        <end position="73"/>
    </location>
</feature>
<evidence type="ECO:0000256" key="2">
    <source>
        <dbReference type="ARBA" id="ARBA00022448"/>
    </source>
</evidence>
<feature type="transmembrane region" description="Helical" evidence="8">
    <location>
        <begin position="414"/>
        <end position="436"/>
    </location>
</feature>
<dbReference type="InterPro" id="IPR050549">
    <property type="entry name" value="MFS_Trehalose_Transporter"/>
</dbReference>
<reference evidence="11" key="1">
    <citation type="submission" date="2025-08" db="UniProtKB">
        <authorList>
            <consortium name="RefSeq"/>
        </authorList>
    </citation>
    <scope>IDENTIFICATION</scope>
    <source>
        <tissue evidence="11">Whole body</tissue>
    </source>
</reference>
<evidence type="ECO:0000256" key="4">
    <source>
        <dbReference type="ARBA" id="ARBA00022597"/>
    </source>
</evidence>
<evidence type="ECO:0000313" key="10">
    <source>
        <dbReference type="Proteomes" id="UP000694846"/>
    </source>
</evidence>
<gene>
    <name evidence="11" type="primary">LOC112684055</name>
</gene>
<feature type="transmembrane region" description="Helical" evidence="8">
    <location>
        <begin position="12"/>
        <end position="33"/>
    </location>
</feature>
<comment type="subcellular location">
    <subcellularLocation>
        <location evidence="1">Cell membrane</location>
        <topology evidence="1">Multi-pass membrane protein</topology>
    </subcellularLocation>
</comment>
<keyword evidence="7 8" id="KW-0472">Membrane</keyword>
<proteinExistence type="predicted"/>
<dbReference type="InterPro" id="IPR005828">
    <property type="entry name" value="MFS_sugar_transport-like"/>
</dbReference>
<dbReference type="InterPro" id="IPR020846">
    <property type="entry name" value="MFS_dom"/>
</dbReference>
<dbReference type="Pfam" id="PF00083">
    <property type="entry name" value="Sugar_tr"/>
    <property type="match status" value="1"/>
</dbReference>
<evidence type="ECO:0000256" key="6">
    <source>
        <dbReference type="ARBA" id="ARBA00022989"/>
    </source>
</evidence>
<dbReference type="RefSeq" id="XP_025411137.1">
    <property type="nucleotide sequence ID" value="XM_025555352.1"/>
</dbReference>
<dbReference type="OrthoDB" id="6592426at2759"/>
<keyword evidence="4" id="KW-0762">Sugar transport</keyword>
<feature type="transmembrane region" description="Helical" evidence="8">
    <location>
        <begin position="288"/>
        <end position="307"/>
    </location>
</feature>
<keyword evidence="6 8" id="KW-1133">Transmembrane helix</keyword>
<dbReference type="GO" id="GO:0022857">
    <property type="term" value="F:transmembrane transporter activity"/>
    <property type="evidence" value="ECO:0007669"/>
    <property type="project" value="InterPro"/>
</dbReference>
<evidence type="ECO:0000256" key="1">
    <source>
        <dbReference type="ARBA" id="ARBA00004651"/>
    </source>
</evidence>
<evidence type="ECO:0000256" key="8">
    <source>
        <dbReference type="SAM" id="Phobius"/>
    </source>
</evidence>
<dbReference type="GO" id="GO:0005886">
    <property type="term" value="C:plasma membrane"/>
    <property type="evidence" value="ECO:0007669"/>
    <property type="project" value="UniProtKB-SubCell"/>
</dbReference>
<dbReference type="GeneID" id="112684055"/>
<evidence type="ECO:0000313" key="11">
    <source>
        <dbReference type="RefSeq" id="XP_025411137.1"/>
    </source>
</evidence>
<dbReference type="Proteomes" id="UP000694846">
    <property type="component" value="Unplaced"/>
</dbReference>
<keyword evidence="5 8" id="KW-0812">Transmembrane</keyword>
<sequence length="460" mass="50927">MINKGVLRQFSAVFAGSLSIMTVGIVVGWSSPIMEELLGPNSPIPMTVEESSWFASLHNWGLMLGSIPSGIMADRWGRRPVLLFFGPIALTTCVALLFINTYEGLLAARLTLGLVSGSAYTVVPLYVGEIAGPEIRGTLGAIFQIMLNVGILFVYVAGMYLDYWQLTYAAMTGPILFCAFSIAITESPHFYVMKNKLPEAKRTLAWLRGDEDGGKKVDEEMDVVVECISEEMRDASFTDLFTDRANLRSLIILQVLSVFRVMAGILVIQSYASITFDEMHIDVPANKLSLVFACSLLFSSLPTFFLCDRVGRRPLMIASSALCFVTNMITCAYFYTDRHTEYDVTAYGWLCAATIGIQCFAFNLGFGALYSTINCELFPSNTRSLANALNAITLTFTSFSALKLYPVIAMDGGMYHNFFMFSMFSLCSTVFCWLWLPETKGKSFAVIQQELKLKETTSAM</sequence>
<dbReference type="InterPro" id="IPR036259">
    <property type="entry name" value="MFS_trans_sf"/>
</dbReference>
<dbReference type="PROSITE" id="PS50850">
    <property type="entry name" value="MFS"/>
    <property type="match status" value="1"/>
</dbReference>
<accession>A0A8B8FKJ1</accession>
<keyword evidence="3" id="KW-1003">Cell membrane</keyword>
<feature type="transmembrane region" description="Helical" evidence="8">
    <location>
        <begin position="105"/>
        <end position="127"/>
    </location>
</feature>
<feature type="domain" description="Major facilitator superfamily (MFS) profile" evidence="9">
    <location>
        <begin position="8"/>
        <end position="440"/>
    </location>
</feature>
<feature type="transmembrane region" description="Helical" evidence="8">
    <location>
        <begin position="385"/>
        <end position="408"/>
    </location>
</feature>
<evidence type="ECO:0000256" key="3">
    <source>
        <dbReference type="ARBA" id="ARBA00022475"/>
    </source>
</evidence>
<dbReference type="FunFam" id="1.20.1250.20:FF:000218">
    <property type="entry name" value="facilitated trehalose transporter Tret1"/>
    <property type="match status" value="1"/>
</dbReference>
<dbReference type="Gene3D" id="1.20.1250.20">
    <property type="entry name" value="MFS general substrate transporter like domains"/>
    <property type="match status" value="1"/>
</dbReference>
<feature type="transmembrane region" description="Helical" evidence="8">
    <location>
        <begin position="314"/>
        <end position="335"/>
    </location>
</feature>
<evidence type="ECO:0000256" key="5">
    <source>
        <dbReference type="ARBA" id="ARBA00022692"/>
    </source>
</evidence>
<dbReference type="PANTHER" id="PTHR48021">
    <property type="match status" value="1"/>
</dbReference>
<dbReference type="PANTHER" id="PTHR48021:SF46">
    <property type="entry name" value="MAJOR FACILITATOR SUPERFAMILY (MFS) PROFILE DOMAIN-CONTAINING PROTEIN"/>
    <property type="match status" value="1"/>
</dbReference>
<organism evidence="10 11">
    <name type="scientific">Sipha flava</name>
    <name type="common">yellow sugarcane aphid</name>
    <dbReference type="NCBI Taxonomy" id="143950"/>
    <lineage>
        <taxon>Eukaryota</taxon>
        <taxon>Metazoa</taxon>
        <taxon>Ecdysozoa</taxon>
        <taxon>Arthropoda</taxon>
        <taxon>Hexapoda</taxon>
        <taxon>Insecta</taxon>
        <taxon>Pterygota</taxon>
        <taxon>Neoptera</taxon>
        <taxon>Paraneoptera</taxon>
        <taxon>Hemiptera</taxon>
        <taxon>Sternorrhyncha</taxon>
        <taxon>Aphidomorpha</taxon>
        <taxon>Aphidoidea</taxon>
        <taxon>Aphididae</taxon>
        <taxon>Sipha</taxon>
    </lineage>
</organism>